<keyword evidence="4" id="KW-1185">Reference proteome</keyword>
<dbReference type="Gene3D" id="1.10.10.60">
    <property type="entry name" value="Homeodomain-like"/>
    <property type="match status" value="1"/>
</dbReference>
<protein>
    <submittedName>
        <fullName evidence="3">Transposable element Tc1 transposase</fullName>
    </submittedName>
</protein>
<dbReference type="GO" id="GO:0003677">
    <property type="term" value="F:DNA binding"/>
    <property type="evidence" value="ECO:0007669"/>
    <property type="project" value="InterPro"/>
</dbReference>
<feature type="domain" description="Transposase Tc1-like" evidence="1">
    <location>
        <begin position="126"/>
        <end position="191"/>
    </location>
</feature>
<dbReference type="InterPro" id="IPR036397">
    <property type="entry name" value="RNaseH_sf"/>
</dbReference>
<dbReference type="PANTHER" id="PTHR23022">
    <property type="entry name" value="TRANSPOSABLE ELEMENT-RELATED"/>
    <property type="match status" value="1"/>
</dbReference>
<gene>
    <name evidence="3" type="primary">tc1a</name>
    <name evidence="3" type="ORF">TNCV_1355661</name>
</gene>
<dbReference type="EMBL" id="BMAU01021280">
    <property type="protein sequence ID" value="GFY08153.1"/>
    <property type="molecule type" value="Genomic_DNA"/>
</dbReference>
<feature type="domain" description="Tc1-like transposase DDE" evidence="2">
    <location>
        <begin position="203"/>
        <end position="345"/>
    </location>
</feature>
<sequence length="388" mass="44758">MQMIQVLCLYACSYTPWWRYNQEEGAIKASANSKIHKRDDYPPIVGRLVSKTCQVNMLKDISQLSEFERGLTIWMKTADWSTRRVAGQVDRSECAVRNFWEQWTREGTHAWKTGSGATRKTTRREDRSIVRQALVDPTVTRSTIRADVGVAIVPQTISRHLAQENLKSKRLFRVLPLTQEHRQLRLQWCQARSMWNVTDWQKVVFSDESRFVFGTDDNRVRVWRRTGERYNSPHTVLRHTARTAAVMVWGAIAYDSRSTLIMMRRTLTGQRYVDDILRPHVGPFLNGLLGAIFQQDDASPHTARVAQDFLRQFQTLPWPARSPDLSPVEYVWNQLKRQIPSCHSVHDLELAVQDLCAHLPQDNIRCLINSMPDRVTACIAAGGGPTRY</sequence>
<name>A0A8X6VHN0_TRICX</name>
<dbReference type="InterPro" id="IPR052338">
    <property type="entry name" value="Transposase_5"/>
</dbReference>
<dbReference type="AlphaFoldDB" id="A0A8X6VHN0"/>
<dbReference type="InterPro" id="IPR002492">
    <property type="entry name" value="Transposase_Tc1-like"/>
</dbReference>
<dbReference type="InterPro" id="IPR038717">
    <property type="entry name" value="Tc1-like_DDE_dom"/>
</dbReference>
<dbReference type="PANTHER" id="PTHR23022:SF134">
    <property type="entry name" value="TRANSPOSABLE ELEMENT TC1 TRANSPOSASE"/>
    <property type="match status" value="1"/>
</dbReference>
<accession>A0A8X6VHN0</accession>
<dbReference type="GO" id="GO:0015074">
    <property type="term" value="P:DNA integration"/>
    <property type="evidence" value="ECO:0007669"/>
    <property type="project" value="InterPro"/>
</dbReference>
<dbReference type="Proteomes" id="UP000887159">
    <property type="component" value="Unassembled WGS sequence"/>
</dbReference>
<evidence type="ECO:0000313" key="4">
    <source>
        <dbReference type="Proteomes" id="UP000887159"/>
    </source>
</evidence>
<proteinExistence type="predicted"/>
<evidence type="ECO:0000313" key="3">
    <source>
        <dbReference type="EMBL" id="GFY08153.1"/>
    </source>
</evidence>
<reference evidence="3" key="1">
    <citation type="submission" date="2020-08" db="EMBL/GenBank/DDBJ databases">
        <title>Multicomponent nature underlies the extraordinary mechanical properties of spider dragline silk.</title>
        <authorList>
            <person name="Kono N."/>
            <person name="Nakamura H."/>
            <person name="Mori M."/>
            <person name="Yoshida Y."/>
            <person name="Ohtoshi R."/>
            <person name="Malay A.D."/>
            <person name="Moran D.A.P."/>
            <person name="Tomita M."/>
            <person name="Numata K."/>
            <person name="Arakawa K."/>
        </authorList>
    </citation>
    <scope>NUCLEOTIDE SEQUENCE</scope>
</reference>
<dbReference type="Gene3D" id="3.30.420.10">
    <property type="entry name" value="Ribonuclease H-like superfamily/Ribonuclease H"/>
    <property type="match status" value="1"/>
</dbReference>
<comment type="caution">
    <text evidence="3">The sequence shown here is derived from an EMBL/GenBank/DDBJ whole genome shotgun (WGS) entry which is preliminary data.</text>
</comment>
<evidence type="ECO:0000259" key="2">
    <source>
        <dbReference type="Pfam" id="PF13358"/>
    </source>
</evidence>
<dbReference type="GO" id="GO:0006313">
    <property type="term" value="P:DNA transposition"/>
    <property type="evidence" value="ECO:0007669"/>
    <property type="project" value="InterPro"/>
</dbReference>
<evidence type="ECO:0000259" key="1">
    <source>
        <dbReference type="Pfam" id="PF01498"/>
    </source>
</evidence>
<organism evidence="3 4">
    <name type="scientific">Trichonephila clavipes</name>
    <name type="common">Golden silk orbweaver</name>
    <name type="synonym">Nephila clavipes</name>
    <dbReference type="NCBI Taxonomy" id="2585209"/>
    <lineage>
        <taxon>Eukaryota</taxon>
        <taxon>Metazoa</taxon>
        <taxon>Ecdysozoa</taxon>
        <taxon>Arthropoda</taxon>
        <taxon>Chelicerata</taxon>
        <taxon>Arachnida</taxon>
        <taxon>Araneae</taxon>
        <taxon>Araneomorphae</taxon>
        <taxon>Entelegynae</taxon>
        <taxon>Araneoidea</taxon>
        <taxon>Nephilidae</taxon>
        <taxon>Trichonephila</taxon>
    </lineage>
</organism>
<dbReference type="Pfam" id="PF01498">
    <property type="entry name" value="HTH_Tnp_Tc3_2"/>
    <property type="match status" value="1"/>
</dbReference>
<dbReference type="Pfam" id="PF13358">
    <property type="entry name" value="DDE_3"/>
    <property type="match status" value="1"/>
</dbReference>